<sequence length="389" mass="42400">MLRTLRPPTPSPRSLRVAIVAESFLPNVNGVTNSVLRLLEHLHDEGHRAIVIAPGPGDDFVEGIDDVEVVRVRGFDLPRYPELRVGLPSLRIRSTLREFRPDVVHLAAPAVLGATAARVAGRAGIPSIAVFQTDLAGFAKRHGLNRVTDGIWNYLRWVHGQSALTLAPSSVTAWALRARGIENTDVWARGVDLDRFDPRHRSDELHRFLAPNDEVVVGFIGRLAKEKQVERLAPLLAMPNVRVVVVGDGPERDDLQRKLPGARFVGFQSGQMLSALAATFDVFVHTGVDETYCQALQEAMASGVSVVAPSAGGPLDFVQHRHSGLFWSPEVPETLVGAVDELARDPALRARLGTAARAEVEQRPWPVIMDELIGHYRAVIEAPAAEVAA</sequence>
<dbReference type="SUPFAM" id="SSF53756">
    <property type="entry name" value="UDP-Glycosyltransferase/glycogen phosphorylase"/>
    <property type="match status" value="1"/>
</dbReference>
<keyword evidence="1 5" id="KW-0328">Glycosyltransferase</keyword>
<dbReference type="PANTHER" id="PTHR45947:SF3">
    <property type="entry name" value="SULFOQUINOVOSYL TRANSFERASE SQD2"/>
    <property type="match status" value="1"/>
</dbReference>
<dbReference type="CDD" id="cd03814">
    <property type="entry name" value="GT4-like"/>
    <property type="match status" value="1"/>
</dbReference>
<gene>
    <name evidence="5" type="ORF">BDK89_3448</name>
</gene>
<feature type="domain" description="Glycosyltransferase subfamily 4-like N-terminal" evidence="4">
    <location>
        <begin position="28"/>
        <end position="195"/>
    </location>
</feature>
<dbReference type="Pfam" id="PF00534">
    <property type="entry name" value="Glycos_transf_1"/>
    <property type="match status" value="1"/>
</dbReference>
<proteinExistence type="predicted"/>
<dbReference type="InterPro" id="IPR028098">
    <property type="entry name" value="Glyco_trans_4-like_N"/>
</dbReference>
<evidence type="ECO:0000256" key="1">
    <source>
        <dbReference type="ARBA" id="ARBA00022676"/>
    </source>
</evidence>
<reference evidence="5 6" key="1">
    <citation type="submission" date="2019-03" db="EMBL/GenBank/DDBJ databases">
        <title>Sequencing the genomes of 1000 actinobacteria strains.</title>
        <authorList>
            <person name="Klenk H.-P."/>
        </authorList>
    </citation>
    <scope>NUCLEOTIDE SEQUENCE [LARGE SCALE GENOMIC DNA]</scope>
    <source>
        <strain evidence="5 6">DSM 18936</strain>
    </source>
</reference>
<dbReference type="EMBL" id="SOAU01000001">
    <property type="protein sequence ID" value="TDT17835.1"/>
    <property type="molecule type" value="Genomic_DNA"/>
</dbReference>
<dbReference type="GO" id="GO:1901137">
    <property type="term" value="P:carbohydrate derivative biosynthetic process"/>
    <property type="evidence" value="ECO:0007669"/>
    <property type="project" value="UniProtKB-ARBA"/>
</dbReference>
<protein>
    <submittedName>
        <fullName evidence="5">Phosphatidylinositol alpha 1,6-mannosyltransferase</fullName>
    </submittedName>
</protein>
<dbReference type="Proteomes" id="UP000294558">
    <property type="component" value="Unassembled WGS sequence"/>
</dbReference>
<organism evidence="5 6">
    <name type="scientific">Ilumatobacter fluminis</name>
    <dbReference type="NCBI Taxonomy" id="467091"/>
    <lineage>
        <taxon>Bacteria</taxon>
        <taxon>Bacillati</taxon>
        <taxon>Actinomycetota</taxon>
        <taxon>Acidimicrobiia</taxon>
        <taxon>Acidimicrobiales</taxon>
        <taxon>Ilumatobacteraceae</taxon>
        <taxon>Ilumatobacter</taxon>
    </lineage>
</organism>
<dbReference type="InterPro" id="IPR050194">
    <property type="entry name" value="Glycosyltransferase_grp1"/>
</dbReference>
<dbReference type="Gene3D" id="3.40.50.2000">
    <property type="entry name" value="Glycogen Phosphorylase B"/>
    <property type="match status" value="2"/>
</dbReference>
<accession>A0A4R7I2Y8</accession>
<evidence type="ECO:0000259" key="3">
    <source>
        <dbReference type="Pfam" id="PF00534"/>
    </source>
</evidence>
<dbReference type="AlphaFoldDB" id="A0A4R7I2Y8"/>
<dbReference type="PANTHER" id="PTHR45947">
    <property type="entry name" value="SULFOQUINOVOSYL TRANSFERASE SQD2"/>
    <property type="match status" value="1"/>
</dbReference>
<evidence type="ECO:0000256" key="2">
    <source>
        <dbReference type="ARBA" id="ARBA00022679"/>
    </source>
</evidence>
<feature type="domain" description="Glycosyl transferase family 1" evidence="3">
    <location>
        <begin position="209"/>
        <end position="358"/>
    </location>
</feature>
<evidence type="ECO:0000259" key="4">
    <source>
        <dbReference type="Pfam" id="PF13439"/>
    </source>
</evidence>
<dbReference type="InterPro" id="IPR001296">
    <property type="entry name" value="Glyco_trans_1"/>
</dbReference>
<dbReference type="GO" id="GO:0016758">
    <property type="term" value="F:hexosyltransferase activity"/>
    <property type="evidence" value="ECO:0007669"/>
    <property type="project" value="TreeGrafter"/>
</dbReference>
<dbReference type="OrthoDB" id="9802525at2"/>
<evidence type="ECO:0000313" key="5">
    <source>
        <dbReference type="EMBL" id="TDT17835.1"/>
    </source>
</evidence>
<comment type="caution">
    <text evidence="5">The sequence shown here is derived from an EMBL/GenBank/DDBJ whole genome shotgun (WGS) entry which is preliminary data.</text>
</comment>
<dbReference type="Pfam" id="PF13439">
    <property type="entry name" value="Glyco_transf_4"/>
    <property type="match status" value="1"/>
</dbReference>
<keyword evidence="2 5" id="KW-0808">Transferase</keyword>
<evidence type="ECO:0000313" key="6">
    <source>
        <dbReference type="Proteomes" id="UP000294558"/>
    </source>
</evidence>
<name>A0A4R7I2Y8_9ACTN</name>
<keyword evidence="6" id="KW-1185">Reference proteome</keyword>